<reference evidence="3" key="1">
    <citation type="journal article" date="2019" name="Int. J. Syst. Evol. Microbiol.">
        <title>The Global Catalogue of Microorganisms (GCM) 10K type strain sequencing project: providing services to taxonomists for standard genome sequencing and annotation.</title>
        <authorList>
            <consortium name="The Broad Institute Genomics Platform"/>
            <consortium name="The Broad Institute Genome Sequencing Center for Infectious Disease"/>
            <person name="Wu L."/>
            <person name="Ma J."/>
        </authorList>
    </citation>
    <scope>NUCLEOTIDE SEQUENCE [LARGE SCALE GENOMIC DNA]</scope>
    <source>
        <strain evidence="3">CGMCC 1.12966</strain>
    </source>
</reference>
<proteinExistence type="predicted"/>
<sequence>MTPKQKLHRARLQENRKILAYERRYTKIILTALNEQVKQAIDSRGSMSDQPMYDALAGLYRVVAFDFVKHQYNLLDRRLKTKNVSFFINTWRTWIEAYVFTELAKKVADINETTRNKVREAISIGLDQGLEWDKIAKLIQDKVGTLGKSYRALMIARTEVSQAINMAKTKSSDDWEQETGERMYKIWIHRYANSPRDWHLALDNNIAIPKEQDFEVVNPKTGTREMMAFPHSPRASRENTINCSCTVMYMSYRFAKYLANNS</sequence>
<dbReference type="Proteomes" id="UP000620550">
    <property type="component" value="Unassembled WGS sequence"/>
</dbReference>
<organism evidence="2 3">
    <name type="scientific">Sphingobacterium griseoflavum</name>
    <dbReference type="NCBI Taxonomy" id="1474952"/>
    <lineage>
        <taxon>Bacteria</taxon>
        <taxon>Pseudomonadati</taxon>
        <taxon>Bacteroidota</taxon>
        <taxon>Sphingobacteriia</taxon>
        <taxon>Sphingobacteriales</taxon>
        <taxon>Sphingobacteriaceae</taxon>
        <taxon>Sphingobacterium</taxon>
    </lineage>
</organism>
<feature type="domain" description="Phage head morphogenesis" evidence="1">
    <location>
        <begin position="116"/>
        <end position="248"/>
    </location>
</feature>
<keyword evidence="3" id="KW-1185">Reference proteome</keyword>
<dbReference type="RefSeq" id="WP_189626287.1">
    <property type="nucleotide sequence ID" value="NZ_BNAF01000006.1"/>
</dbReference>
<gene>
    <name evidence="2" type="ORF">GCM10017764_17540</name>
</gene>
<evidence type="ECO:0000259" key="1">
    <source>
        <dbReference type="Pfam" id="PF04233"/>
    </source>
</evidence>
<dbReference type="EMBL" id="BNAF01000006">
    <property type="protein sequence ID" value="GHE34846.1"/>
    <property type="molecule type" value="Genomic_DNA"/>
</dbReference>
<accession>A0ABQ3HU71</accession>
<protein>
    <recommendedName>
        <fullName evidence="1">Phage head morphogenesis domain-containing protein</fullName>
    </recommendedName>
</protein>
<evidence type="ECO:0000313" key="3">
    <source>
        <dbReference type="Proteomes" id="UP000620550"/>
    </source>
</evidence>
<name>A0ABQ3HU71_9SPHI</name>
<dbReference type="InterPro" id="IPR006528">
    <property type="entry name" value="Phage_head_morphogenesis_dom"/>
</dbReference>
<evidence type="ECO:0000313" key="2">
    <source>
        <dbReference type="EMBL" id="GHE34846.1"/>
    </source>
</evidence>
<dbReference type="Pfam" id="PF04233">
    <property type="entry name" value="Phage_Mu_F"/>
    <property type="match status" value="1"/>
</dbReference>
<comment type="caution">
    <text evidence="2">The sequence shown here is derived from an EMBL/GenBank/DDBJ whole genome shotgun (WGS) entry which is preliminary data.</text>
</comment>